<accession>A0A8B9MN45</accession>
<feature type="signal peptide" evidence="1">
    <location>
        <begin position="1"/>
        <end position="22"/>
    </location>
</feature>
<reference evidence="3" key="1">
    <citation type="submission" date="2025-08" db="UniProtKB">
        <authorList>
            <consortium name="Ensembl"/>
        </authorList>
    </citation>
    <scope>IDENTIFICATION</scope>
</reference>
<dbReference type="Ensembl" id="ENSANIT00000007811.1">
    <property type="protein sequence ID" value="ENSANIP00000007554.1"/>
    <property type="gene ID" value="ENSANIG00000005146.1"/>
</dbReference>
<reference evidence="3" key="2">
    <citation type="submission" date="2025-09" db="UniProtKB">
        <authorList>
            <consortium name="Ensembl"/>
        </authorList>
    </citation>
    <scope>IDENTIFICATION</scope>
</reference>
<sequence length="125" mass="13747">MAPVLLWLLPLAVAAAAGGGESLETQPPASEPVCPVCLWRRHSKELRLESIKSQILSKLRLKEAPNITREVVKQLLPKAPPLQQLLDLHDFQGDSLQPDEYLEEDEYHATTETVISMQGLGPSTG</sequence>
<dbReference type="AlphaFoldDB" id="A0A8B9MN45"/>
<keyword evidence="4" id="KW-1185">Reference proteome</keyword>
<name>A0A8B9MN45_9AVES</name>
<evidence type="ECO:0000256" key="1">
    <source>
        <dbReference type="SAM" id="SignalP"/>
    </source>
</evidence>
<dbReference type="Pfam" id="PF00688">
    <property type="entry name" value="TGFb_propeptide"/>
    <property type="match status" value="1"/>
</dbReference>
<protein>
    <recommendedName>
        <fullName evidence="2">TGF-beta propeptide domain-containing protein</fullName>
    </recommendedName>
</protein>
<dbReference type="Gene3D" id="2.60.120.970">
    <property type="match status" value="1"/>
</dbReference>
<feature type="chain" id="PRO_5034504252" description="TGF-beta propeptide domain-containing protein" evidence="1">
    <location>
        <begin position="23"/>
        <end position="125"/>
    </location>
</feature>
<dbReference type="Proteomes" id="UP000694541">
    <property type="component" value="Unplaced"/>
</dbReference>
<evidence type="ECO:0000313" key="4">
    <source>
        <dbReference type="Proteomes" id="UP000694541"/>
    </source>
</evidence>
<evidence type="ECO:0000259" key="2">
    <source>
        <dbReference type="Pfam" id="PF00688"/>
    </source>
</evidence>
<feature type="domain" description="TGF-beta propeptide" evidence="2">
    <location>
        <begin position="36"/>
        <end position="116"/>
    </location>
</feature>
<dbReference type="InterPro" id="IPR001111">
    <property type="entry name" value="TGF-b_propeptide"/>
</dbReference>
<keyword evidence="1" id="KW-0732">Signal</keyword>
<proteinExistence type="predicted"/>
<evidence type="ECO:0000313" key="3">
    <source>
        <dbReference type="Ensembl" id="ENSANIP00000007554.1"/>
    </source>
</evidence>
<organism evidence="3 4">
    <name type="scientific">Accipiter nisus</name>
    <name type="common">Eurasian sparrowhawk</name>
    <dbReference type="NCBI Taxonomy" id="211598"/>
    <lineage>
        <taxon>Eukaryota</taxon>
        <taxon>Metazoa</taxon>
        <taxon>Chordata</taxon>
        <taxon>Craniata</taxon>
        <taxon>Vertebrata</taxon>
        <taxon>Euteleostomi</taxon>
        <taxon>Archelosauria</taxon>
        <taxon>Archosauria</taxon>
        <taxon>Dinosauria</taxon>
        <taxon>Saurischia</taxon>
        <taxon>Theropoda</taxon>
        <taxon>Coelurosauria</taxon>
        <taxon>Aves</taxon>
        <taxon>Neognathae</taxon>
        <taxon>Neoaves</taxon>
        <taxon>Telluraves</taxon>
        <taxon>Accipitrimorphae</taxon>
        <taxon>Accipitriformes</taxon>
        <taxon>Accipitridae</taxon>
        <taxon>Accipitrinae</taxon>
        <taxon>Accipiter</taxon>
    </lineage>
</organism>